<dbReference type="Gene3D" id="1.10.340.30">
    <property type="entry name" value="Hypothetical protein, domain 2"/>
    <property type="match status" value="1"/>
</dbReference>
<reference evidence="15 16" key="1">
    <citation type="submission" date="2021-05" db="EMBL/GenBank/DDBJ databases">
        <title>The draft genome of Geobacter chapellei DSM 13688.</title>
        <authorList>
            <person name="Xu Z."/>
            <person name="Masuda Y."/>
            <person name="Itoh H."/>
            <person name="Senoo K."/>
        </authorList>
    </citation>
    <scope>NUCLEOTIDE SEQUENCE [LARGE SCALE GENOMIC DNA]</scope>
    <source>
        <strain evidence="15 16">DSM 13688</strain>
    </source>
</reference>
<evidence type="ECO:0000313" key="15">
    <source>
        <dbReference type="EMBL" id="MBT1071844.1"/>
    </source>
</evidence>
<dbReference type="PANTHER" id="PTHR42944:SF1">
    <property type="entry name" value="ADENINE DNA GLYCOSYLASE"/>
    <property type="match status" value="1"/>
</dbReference>
<proteinExistence type="inferred from homology"/>
<dbReference type="InterPro" id="IPR044298">
    <property type="entry name" value="MIG/MutY"/>
</dbReference>
<dbReference type="PROSITE" id="PS01155">
    <property type="entry name" value="ENDONUCLEASE_III_2"/>
    <property type="match status" value="1"/>
</dbReference>
<dbReference type="Pfam" id="PF00633">
    <property type="entry name" value="HHH"/>
    <property type="match status" value="1"/>
</dbReference>
<evidence type="ECO:0000313" key="16">
    <source>
        <dbReference type="Proteomes" id="UP000784128"/>
    </source>
</evidence>
<evidence type="ECO:0000256" key="7">
    <source>
        <dbReference type="ARBA" id="ARBA00022723"/>
    </source>
</evidence>
<feature type="domain" description="HhH-GPD" evidence="14">
    <location>
        <begin position="57"/>
        <end position="205"/>
    </location>
</feature>
<comment type="caution">
    <text evidence="15">The sequence shown here is derived from an EMBL/GenBank/DDBJ whole genome shotgun (WGS) entry which is preliminary data.</text>
</comment>
<comment type="function">
    <text evidence="3">Adenine glycosylase active on G-A mispairs. MutY also corrects error-prone DNA synthesis past GO lesions which are due to the oxidatively damaged form of guanine: 7,8-dihydro-8-oxoguanine (8-oxo-dGTP).</text>
</comment>
<dbReference type="InterPro" id="IPR036390">
    <property type="entry name" value="WH_DNA-bd_sf"/>
</dbReference>
<dbReference type="InterPro" id="IPR004036">
    <property type="entry name" value="Endonuclease-III-like_CS2"/>
</dbReference>
<dbReference type="PANTHER" id="PTHR42944">
    <property type="entry name" value="ADENINE DNA GLYCOSYLASE"/>
    <property type="match status" value="1"/>
</dbReference>
<dbReference type="RefSeq" id="WP_214298071.1">
    <property type="nucleotide sequence ID" value="NZ_JAHDYS010000007.1"/>
</dbReference>
<dbReference type="InterPro" id="IPR011257">
    <property type="entry name" value="DNA_glycosylase"/>
</dbReference>
<accession>A0ABS5U848</accession>
<name>A0ABS5U848_9BACT</name>
<evidence type="ECO:0000259" key="14">
    <source>
        <dbReference type="SMART" id="SM00478"/>
    </source>
</evidence>
<evidence type="ECO:0000256" key="12">
    <source>
        <dbReference type="ARBA" id="ARBA00023204"/>
    </source>
</evidence>
<evidence type="ECO:0000256" key="2">
    <source>
        <dbReference type="ARBA" id="ARBA00001966"/>
    </source>
</evidence>
<comment type="similarity">
    <text evidence="4">Belongs to the Nth/MutY family.</text>
</comment>
<evidence type="ECO:0000256" key="1">
    <source>
        <dbReference type="ARBA" id="ARBA00000843"/>
    </source>
</evidence>
<keyword evidence="16" id="KW-1185">Reference proteome</keyword>
<dbReference type="EMBL" id="JAHDYS010000007">
    <property type="protein sequence ID" value="MBT1071844.1"/>
    <property type="molecule type" value="Genomic_DNA"/>
</dbReference>
<gene>
    <name evidence="15" type="ORF">KJB30_08625</name>
</gene>
<dbReference type="CDD" id="cd00056">
    <property type="entry name" value="ENDO3c"/>
    <property type="match status" value="1"/>
</dbReference>
<dbReference type="Pfam" id="PF00730">
    <property type="entry name" value="HhH-GPD"/>
    <property type="match status" value="1"/>
</dbReference>
<keyword evidence="9" id="KW-0378">Hydrolase</keyword>
<evidence type="ECO:0000256" key="10">
    <source>
        <dbReference type="ARBA" id="ARBA00023004"/>
    </source>
</evidence>
<evidence type="ECO:0000256" key="3">
    <source>
        <dbReference type="ARBA" id="ARBA00002933"/>
    </source>
</evidence>
<evidence type="ECO:0000256" key="11">
    <source>
        <dbReference type="ARBA" id="ARBA00023014"/>
    </source>
</evidence>
<evidence type="ECO:0000256" key="13">
    <source>
        <dbReference type="ARBA" id="ARBA00023295"/>
    </source>
</evidence>
<evidence type="ECO:0000256" key="9">
    <source>
        <dbReference type="ARBA" id="ARBA00022801"/>
    </source>
</evidence>
<dbReference type="InterPro" id="IPR003265">
    <property type="entry name" value="HhH-GPD_domain"/>
</dbReference>
<keyword evidence="12" id="KW-0234">DNA repair</keyword>
<organism evidence="15 16">
    <name type="scientific">Pelotalea chapellei</name>
    <dbReference type="NCBI Taxonomy" id="44671"/>
    <lineage>
        <taxon>Bacteria</taxon>
        <taxon>Pseudomonadati</taxon>
        <taxon>Thermodesulfobacteriota</taxon>
        <taxon>Desulfuromonadia</taxon>
        <taxon>Geobacterales</taxon>
        <taxon>Geobacteraceae</taxon>
        <taxon>Pelotalea</taxon>
    </lineage>
</organism>
<keyword evidence="11" id="KW-0411">Iron-sulfur</keyword>
<dbReference type="InterPro" id="IPR023170">
    <property type="entry name" value="HhH_base_excis_C"/>
</dbReference>
<evidence type="ECO:0000256" key="8">
    <source>
        <dbReference type="ARBA" id="ARBA00022763"/>
    </source>
</evidence>
<dbReference type="Proteomes" id="UP000784128">
    <property type="component" value="Unassembled WGS sequence"/>
</dbReference>
<dbReference type="InterPro" id="IPR000445">
    <property type="entry name" value="HhH_motif"/>
</dbReference>
<dbReference type="Gene3D" id="1.10.1670.10">
    <property type="entry name" value="Helix-hairpin-Helix base-excision DNA repair enzymes (C-terminal)"/>
    <property type="match status" value="1"/>
</dbReference>
<evidence type="ECO:0000256" key="5">
    <source>
        <dbReference type="ARBA" id="ARBA00012045"/>
    </source>
</evidence>
<evidence type="ECO:0000256" key="6">
    <source>
        <dbReference type="ARBA" id="ARBA00022023"/>
    </source>
</evidence>
<dbReference type="SMART" id="SM00478">
    <property type="entry name" value="ENDO3c"/>
    <property type="match status" value="1"/>
</dbReference>
<keyword evidence="7" id="KW-0479">Metal-binding</keyword>
<dbReference type="SUPFAM" id="SSF46785">
    <property type="entry name" value="Winged helix' DNA-binding domain"/>
    <property type="match status" value="1"/>
</dbReference>
<sequence length="288" mass="32604">MIRPEYFSEEYGTAATISPLLIRKFQETIHSHFRDNPRPMPWRETSDPYRILVSEIMLQQTQVERVKSKYAEFLAAFPTVSALAKASLPAVLGVWQGLGYNRRAIALKNCAQEIMTSFEGSFPGTVAELESLPGIGPYTARAVALFAFGVVEPFIETNIRTVFLHFFFHGREHVHDREIMPLVEATIDHGNPREWYYALMDYGVMLKRCHVNPGRRSAHYAQQSPFKGSNRQLRSRMLSMIMAHSGVAAGALAAALEADTLAVERNLQAMEREGFVVREGDEVYVRQH</sequence>
<evidence type="ECO:0000256" key="4">
    <source>
        <dbReference type="ARBA" id="ARBA00008343"/>
    </source>
</evidence>
<dbReference type="SUPFAM" id="SSF48150">
    <property type="entry name" value="DNA-glycosylase"/>
    <property type="match status" value="1"/>
</dbReference>
<keyword evidence="13" id="KW-0326">Glycosidase</keyword>
<comment type="catalytic activity">
    <reaction evidence="1">
        <text>Hydrolyzes free adenine bases from 7,8-dihydro-8-oxoguanine:adenine mismatched double-stranded DNA, leaving an apurinic site.</text>
        <dbReference type="EC" id="3.2.2.31"/>
    </reaction>
</comment>
<protein>
    <recommendedName>
        <fullName evidence="6">Adenine DNA glycosylase</fullName>
        <ecNumber evidence="5">3.2.2.31</ecNumber>
    </recommendedName>
</protein>
<keyword evidence="8" id="KW-0227">DNA damage</keyword>
<keyword evidence="10" id="KW-0408">Iron</keyword>
<comment type="cofactor">
    <cofactor evidence="2">
        <name>[4Fe-4S] cluster</name>
        <dbReference type="ChEBI" id="CHEBI:49883"/>
    </cofactor>
</comment>
<dbReference type="EC" id="3.2.2.31" evidence="5"/>